<accession>A0A0P1ESN3</accession>
<keyword evidence="3" id="KW-1185">Reference proteome</keyword>
<feature type="region of interest" description="Disordered" evidence="1">
    <location>
        <begin position="68"/>
        <end position="88"/>
    </location>
</feature>
<feature type="compositionally biased region" description="Basic and acidic residues" evidence="1">
    <location>
        <begin position="71"/>
        <end position="88"/>
    </location>
</feature>
<dbReference type="EMBL" id="CYPW01000024">
    <property type="protein sequence ID" value="CUH52951.1"/>
    <property type="molecule type" value="Genomic_DNA"/>
</dbReference>
<dbReference type="AlphaFoldDB" id="A0A0P1ESN3"/>
<evidence type="ECO:0000256" key="1">
    <source>
        <dbReference type="SAM" id="MobiDB-lite"/>
    </source>
</evidence>
<name>A0A0P1ESN3_9RHOB</name>
<proteinExistence type="predicted"/>
<dbReference type="STRING" id="321267.SHM7688_02398"/>
<gene>
    <name evidence="2" type="ORF">SHM7688_02398</name>
</gene>
<evidence type="ECO:0000313" key="3">
    <source>
        <dbReference type="Proteomes" id="UP000054823"/>
    </source>
</evidence>
<dbReference type="OrthoDB" id="9970139at2"/>
<protein>
    <submittedName>
        <fullName evidence="2">Uncharacterized protein</fullName>
    </submittedName>
</protein>
<reference evidence="2 3" key="1">
    <citation type="submission" date="2015-09" db="EMBL/GenBank/DDBJ databases">
        <authorList>
            <consortium name="Swine Surveillance"/>
        </authorList>
    </citation>
    <scope>NUCLEOTIDE SEQUENCE [LARGE SCALE GENOMIC DNA]</scope>
    <source>
        <strain evidence="2 3">CECT 7688</strain>
    </source>
</reference>
<evidence type="ECO:0000313" key="2">
    <source>
        <dbReference type="EMBL" id="CUH52951.1"/>
    </source>
</evidence>
<dbReference type="Proteomes" id="UP000054823">
    <property type="component" value="Unassembled WGS sequence"/>
</dbReference>
<organism evidence="2 3">
    <name type="scientific">Shimia marina</name>
    <dbReference type="NCBI Taxonomy" id="321267"/>
    <lineage>
        <taxon>Bacteria</taxon>
        <taxon>Pseudomonadati</taxon>
        <taxon>Pseudomonadota</taxon>
        <taxon>Alphaproteobacteria</taxon>
        <taxon>Rhodobacterales</taxon>
        <taxon>Roseobacteraceae</taxon>
    </lineage>
</organism>
<sequence length="88" mass="9749">MTAKMRKPKATRIRQTLSQGWEEIAKRVVASMQTQGYCDVEYVVSDQGVNILARASGQSTRRHYLTVSGERAGHGRGGADKKAPRFVL</sequence>
<dbReference type="RefSeq" id="WP_144432571.1">
    <property type="nucleotide sequence ID" value="NZ_CYPW01000024.1"/>
</dbReference>